<reference evidence="2 3" key="1">
    <citation type="submission" date="2015-07" db="EMBL/GenBank/DDBJ databases">
        <authorList>
            <person name="Noorani M."/>
        </authorList>
    </citation>
    <scope>NUCLEOTIDE SEQUENCE [LARGE SCALE GENOMIC DNA]</scope>
    <source>
        <strain evidence="2">BBA 69670</strain>
    </source>
</reference>
<keyword evidence="3" id="KW-1185">Reference proteome</keyword>
<organism evidence="2 3">
    <name type="scientific">Rhizoctonia solani</name>
    <dbReference type="NCBI Taxonomy" id="456999"/>
    <lineage>
        <taxon>Eukaryota</taxon>
        <taxon>Fungi</taxon>
        <taxon>Dikarya</taxon>
        <taxon>Basidiomycota</taxon>
        <taxon>Agaricomycotina</taxon>
        <taxon>Agaricomycetes</taxon>
        <taxon>Cantharellales</taxon>
        <taxon>Ceratobasidiaceae</taxon>
        <taxon>Rhizoctonia</taxon>
    </lineage>
</organism>
<accession>A0A0K6G9A9</accession>
<evidence type="ECO:0000313" key="2">
    <source>
        <dbReference type="EMBL" id="CUA75207.1"/>
    </source>
</evidence>
<dbReference type="Proteomes" id="UP000044841">
    <property type="component" value="Unassembled WGS sequence"/>
</dbReference>
<feature type="compositionally biased region" description="Basic and acidic residues" evidence="1">
    <location>
        <begin position="349"/>
        <end position="361"/>
    </location>
</feature>
<proteinExistence type="predicted"/>
<evidence type="ECO:0000313" key="3">
    <source>
        <dbReference type="Proteomes" id="UP000044841"/>
    </source>
</evidence>
<name>A0A0K6G9A9_9AGAM</name>
<gene>
    <name evidence="2" type="ORF">RSOLAG22IIIB_05774</name>
</gene>
<protein>
    <submittedName>
        <fullName evidence="2">Uncharacterized protein</fullName>
    </submittedName>
</protein>
<dbReference type="EMBL" id="CYGV01001512">
    <property type="protein sequence ID" value="CUA75207.1"/>
    <property type="molecule type" value="Genomic_DNA"/>
</dbReference>
<sequence>MSEAELDNISHNESSDREGKVEVSVTLILDSSSVATKRNRAPGRRASVFWTKMDGSLTYTAFISLALDSLGLISPLGSQANVPFTYYYRCRAAKNAVSVTSGGTFGNLLKTVKSKTLSAVIIKFAESKLRAVGMSDSPESTGVHDDIDNLALDIPRVDNLSSLAVERGKIVGKLEARWAYGNVQLQGTQVGDQGSGSQSTLVLGNGNIPPEVLLFFRLLASATHKPESTPLTGRDPRPDNTPNLGANDTLLSFLQYVKEDHGANPARYQSVFVHDRIRPDVINDLDTVDWEKYDVPQGDIHCLKRATCAWEESRASKVSRIDAPKAEAKVPEFTIAFEHCPSPPPPGYKRSEAERLGKPREGKKGNFCWQKTFPGEAGAHTFWADLPSPTLAPNDSGLAPPGTVQLRVASGTYIDVVRAPRSEIVDGYFSDDRDDEGELKI</sequence>
<feature type="region of interest" description="Disordered" evidence="1">
    <location>
        <begin position="341"/>
        <end position="361"/>
    </location>
</feature>
<evidence type="ECO:0000256" key="1">
    <source>
        <dbReference type="SAM" id="MobiDB-lite"/>
    </source>
</evidence>
<dbReference type="AlphaFoldDB" id="A0A0K6G9A9"/>